<dbReference type="Pfam" id="PF13511">
    <property type="entry name" value="DUF4124"/>
    <property type="match status" value="1"/>
</dbReference>
<dbReference type="AlphaFoldDB" id="A0A7X4GQF3"/>
<name>A0A7X4GQF3_9BURK</name>
<sequence length="125" mass="13340">MMTSLIKGASIMKLILCAALAVMCGAANAAVNKCVDQEGRVLFTDAECPQTETRVAEEPAAPVAASSAPVLSPVTVPAPRSRWADLPRPLARKTATIDATTLQAARQTMLMQDELHKPRRLLSSR</sequence>
<feature type="chain" id="PRO_5031356740" evidence="1">
    <location>
        <begin position="30"/>
        <end position="125"/>
    </location>
</feature>
<proteinExistence type="predicted"/>
<keyword evidence="4" id="KW-1185">Reference proteome</keyword>
<dbReference type="InterPro" id="IPR025392">
    <property type="entry name" value="DUF4124"/>
</dbReference>
<keyword evidence="1" id="KW-0732">Signal</keyword>
<evidence type="ECO:0000259" key="2">
    <source>
        <dbReference type="Pfam" id="PF13511"/>
    </source>
</evidence>
<dbReference type="Proteomes" id="UP000450012">
    <property type="component" value="Unassembled WGS sequence"/>
</dbReference>
<dbReference type="EMBL" id="WWCK01000003">
    <property type="protein sequence ID" value="MYM67216.1"/>
    <property type="molecule type" value="Genomic_DNA"/>
</dbReference>
<comment type="caution">
    <text evidence="3">The sequence shown here is derived from an EMBL/GenBank/DDBJ whole genome shotgun (WGS) entry which is preliminary data.</text>
</comment>
<feature type="domain" description="DUF4124" evidence="2">
    <location>
        <begin position="18"/>
        <end position="69"/>
    </location>
</feature>
<protein>
    <submittedName>
        <fullName evidence="3">DUF4124 domain-containing protein</fullName>
    </submittedName>
</protein>
<evidence type="ECO:0000313" key="4">
    <source>
        <dbReference type="Proteomes" id="UP000450012"/>
    </source>
</evidence>
<evidence type="ECO:0000256" key="1">
    <source>
        <dbReference type="SAM" id="SignalP"/>
    </source>
</evidence>
<organism evidence="3 4">
    <name type="scientific">Duganella rivi</name>
    <dbReference type="NCBI Taxonomy" id="2666083"/>
    <lineage>
        <taxon>Bacteria</taxon>
        <taxon>Pseudomonadati</taxon>
        <taxon>Pseudomonadota</taxon>
        <taxon>Betaproteobacteria</taxon>
        <taxon>Burkholderiales</taxon>
        <taxon>Oxalobacteraceae</taxon>
        <taxon>Telluria group</taxon>
        <taxon>Duganella</taxon>
    </lineage>
</organism>
<feature type="signal peptide" evidence="1">
    <location>
        <begin position="1"/>
        <end position="29"/>
    </location>
</feature>
<reference evidence="3 4" key="1">
    <citation type="submission" date="2019-12" db="EMBL/GenBank/DDBJ databases">
        <title>Novel species isolated from a subtropical stream in China.</title>
        <authorList>
            <person name="Lu H."/>
        </authorList>
    </citation>
    <scope>NUCLEOTIDE SEQUENCE [LARGE SCALE GENOMIC DNA]</scope>
    <source>
        <strain evidence="3 4">FT55W</strain>
    </source>
</reference>
<evidence type="ECO:0000313" key="3">
    <source>
        <dbReference type="EMBL" id="MYM67216.1"/>
    </source>
</evidence>
<gene>
    <name evidence="3" type="ORF">GTP45_10275</name>
</gene>
<accession>A0A7X4GQF3</accession>